<keyword evidence="2" id="KW-0812">Transmembrane</keyword>
<keyword evidence="4" id="KW-1185">Reference proteome</keyword>
<feature type="compositionally biased region" description="Polar residues" evidence="1">
    <location>
        <begin position="230"/>
        <end position="256"/>
    </location>
</feature>
<dbReference type="GO" id="GO:0006813">
    <property type="term" value="P:potassium ion transport"/>
    <property type="evidence" value="ECO:0007669"/>
    <property type="project" value="TreeGrafter"/>
</dbReference>
<dbReference type="OrthoDB" id="5562676at2759"/>
<accession>A0A0H2RC54</accession>
<sequence length="299" mass="33483">MSAPRAAVQRMRILALPLTSHASSSGRHIYYHFQTPSRPGASSTQKPGLVKMATTKAAEMWAGFGKAPEGSWKQRLFVVGERAVDRIDFQELALKSMDPSLGPKISNFGSPDVKFEEKPIPQIPLVHPTKLASKSSPLVHLEQLLEKRIPSHRKGFYLWMLVSPLTAPFMIIPIIPNIPFFFCVWRSWHHYRAYKASSYLESLLKQGAIIPEANTGLDKIYENSRKRLTKASSTPDSPKSNCPDDSQTTPSDQNNVPEELILDREAVPHIVSFFDLPSSAESDLYRALDQTSNRLSNSK</sequence>
<name>A0A0H2RC54_9AGAM</name>
<feature type="transmembrane region" description="Helical" evidence="2">
    <location>
        <begin position="156"/>
        <end position="185"/>
    </location>
</feature>
<evidence type="ECO:0000256" key="2">
    <source>
        <dbReference type="SAM" id="Phobius"/>
    </source>
</evidence>
<proteinExistence type="predicted"/>
<keyword evidence="2" id="KW-1133">Transmembrane helix</keyword>
<dbReference type="InParanoid" id="A0A0H2RC54"/>
<dbReference type="PANTHER" id="PTHR28062:SF1">
    <property type="entry name" value="TRANSMEMBRANE PROTEIN"/>
    <property type="match status" value="1"/>
</dbReference>
<evidence type="ECO:0000256" key="1">
    <source>
        <dbReference type="SAM" id="MobiDB-lite"/>
    </source>
</evidence>
<dbReference type="FunCoup" id="A0A0H2RC54">
    <property type="interactions" value="18"/>
</dbReference>
<dbReference type="STRING" id="27342.A0A0H2RC54"/>
<dbReference type="Proteomes" id="UP000053477">
    <property type="component" value="Unassembled WGS sequence"/>
</dbReference>
<feature type="region of interest" description="Disordered" evidence="1">
    <location>
        <begin position="227"/>
        <end position="259"/>
    </location>
</feature>
<evidence type="ECO:0008006" key="5">
    <source>
        <dbReference type="Google" id="ProtNLM"/>
    </source>
</evidence>
<evidence type="ECO:0000313" key="4">
    <source>
        <dbReference type="Proteomes" id="UP000053477"/>
    </source>
</evidence>
<keyword evidence="2" id="KW-0472">Membrane</keyword>
<gene>
    <name evidence="3" type="ORF">SCHPADRAFT_834439</name>
</gene>
<evidence type="ECO:0000313" key="3">
    <source>
        <dbReference type="EMBL" id="KLO09062.1"/>
    </source>
</evidence>
<organism evidence="3 4">
    <name type="scientific">Schizopora paradoxa</name>
    <dbReference type="NCBI Taxonomy" id="27342"/>
    <lineage>
        <taxon>Eukaryota</taxon>
        <taxon>Fungi</taxon>
        <taxon>Dikarya</taxon>
        <taxon>Basidiomycota</taxon>
        <taxon>Agaricomycotina</taxon>
        <taxon>Agaricomycetes</taxon>
        <taxon>Hymenochaetales</taxon>
        <taxon>Schizoporaceae</taxon>
        <taxon>Schizopora</taxon>
    </lineage>
</organism>
<dbReference type="GO" id="GO:0005743">
    <property type="term" value="C:mitochondrial inner membrane"/>
    <property type="evidence" value="ECO:0007669"/>
    <property type="project" value="TreeGrafter"/>
</dbReference>
<dbReference type="AlphaFoldDB" id="A0A0H2RC54"/>
<dbReference type="EMBL" id="KQ086067">
    <property type="protein sequence ID" value="KLO09062.1"/>
    <property type="molecule type" value="Genomic_DNA"/>
</dbReference>
<protein>
    <recommendedName>
        <fullName evidence="5">Mitochondrial K+-H+ exchange-related-domain-containing protein</fullName>
    </recommendedName>
</protein>
<dbReference type="InterPro" id="IPR018786">
    <property type="entry name" value="Mit_KHE1"/>
</dbReference>
<dbReference type="Pfam" id="PF10173">
    <property type="entry name" value="Mit_KHE1"/>
    <property type="match status" value="1"/>
</dbReference>
<reference evidence="3 4" key="1">
    <citation type="submission" date="2015-04" db="EMBL/GenBank/DDBJ databases">
        <title>Complete genome sequence of Schizopora paradoxa KUC8140, a cosmopolitan wood degrader in East Asia.</title>
        <authorList>
            <consortium name="DOE Joint Genome Institute"/>
            <person name="Min B."/>
            <person name="Park H."/>
            <person name="Jang Y."/>
            <person name="Kim J.-J."/>
            <person name="Kim K.H."/>
            <person name="Pangilinan J."/>
            <person name="Lipzen A."/>
            <person name="Riley R."/>
            <person name="Grigoriev I.V."/>
            <person name="Spatafora J.W."/>
            <person name="Choi I.-G."/>
        </authorList>
    </citation>
    <scope>NUCLEOTIDE SEQUENCE [LARGE SCALE GENOMIC DNA]</scope>
    <source>
        <strain evidence="3 4">KUC8140</strain>
    </source>
</reference>
<dbReference type="GO" id="GO:1902600">
    <property type="term" value="P:proton transmembrane transport"/>
    <property type="evidence" value="ECO:0007669"/>
    <property type="project" value="TreeGrafter"/>
</dbReference>
<dbReference type="PANTHER" id="PTHR28062">
    <property type="entry name" value="K+-H+ EXCHANGE-LIKE PROTEIN"/>
    <property type="match status" value="1"/>
</dbReference>